<feature type="region of interest" description="Disordered" evidence="1">
    <location>
        <begin position="88"/>
        <end position="160"/>
    </location>
</feature>
<protein>
    <submittedName>
        <fullName evidence="2">Uncharacterized protein</fullName>
    </submittedName>
</protein>
<keyword evidence="3" id="KW-1185">Reference proteome</keyword>
<sequence length="160" mass="18099">MEQEKSYMGWGKERKCPVRLRDEVECTSLPRKQTLATNNTGPKLDVDLEELLAKVQELLGQQRRAQESNPCIMDAFEGMEAAIGMTSKKKSEILHKGPRQRARLARTAVPSKSTGAQRQVSKKNTSMAQREVNKAQTNREQGGKSQPWPGQWDLVRGHRQ</sequence>
<evidence type="ECO:0000313" key="3">
    <source>
        <dbReference type="Proteomes" id="UP001066276"/>
    </source>
</evidence>
<organism evidence="2 3">
    <name type="scientific">Pleurodeles waltl</name>
    <name type="common">Iberian ribbed newt</name>
    <dbReference type="NCBI Taxonomy" id="8319"/>
    <lineage>
        <taxon>Eukaryota</taxon>
        <taxon>Metazoa</taxon>
        <taxon>Chordata</taxon>
        <taxon>Craniata</taxon>
        <taxon>Vertebrata</taxon>
        <taxon>Euteleostomi</taxon>
        <taxon>Amphibia</taxon>
        <taxon>Batrachia</taxon>
        <taxon>Caudata</taxon>
        <taxon>Salamandroidea</taxon>
        <taxon>Salamandridae</taxon>
        <taxon>Pleurodelinae</taxon>
        <taxon>Pleurodeles</taxon>
    </lineage>
</organism>
<dbReference type="EMBL" id="JANPWB010000005">
    <property type="protein sequence ID" value="KAJ1190328.1"/>
    <property type="molecule type" value="Genomic_DNA"/>
</dbReference>
<feature type="compositionally biased region" description="Polar residues" evidence="1">
    <location>
        <begin position="110"/>
        <end position="144"/>
    </location>
</feature>
<dbReference type="AlphaFoldDB" id="A0AAV7URC5"/>
<dbReference type="Proteomes" id="UP001066276">
    <property type="component" value="Chromosome 3_1"/>
</dbReference>
<evidence type="ECO:0000256" key="1">
    <source>
        <dbReference type="SAM" id="MobiDB-lite"/>
    </source>
</evidence>
<accession>A0AAV7URC5</accession>
<reference evidence="2" key="1">
    <citation type="journal article" date="2022" name="bioRxiv">
        <title>Sequencing and chromosome-scale assembly of the giantPleurodeles waltlgenome.</title>
        <authorList>
            <person name="Brown T."/>
            <person name="Elewa A."/>
            <person name="Iarovenko S."/>
            <person name="Subramanian E."/>
            <person name="Araus A.J."/>
            <person name="Petzold A."/>
            <person name="Susuki M."/>
            <person name="Suzuki K.-i.T."/>
            <person name="Hayashi T."/>
            <person name="Toyoda A."/>
            <person name="Oliveira C."/>
            <person name="Osipova E."/>
            <person name="Leigh N.D."/>
            <person name="Simon A."/>
            <person name="Yun M.H."/>
        </authorList>
    </citation>
    <scope>NUCLEOTIDE SEQUENCE</scope>
    <source>
        <strain evidence="2">20211129_DDA</strain>
        <tissue evidence="2">Liver</tissue>
    </source>
</reference>
<proteinExistence type="predicted"/>
<name>A0AAV7URC5_PLEWA</name>
<evidence type="ECO:0000313" key="2">
    <source>
        <dbReference type="EMBL" id="KAJ1190328.1"/>
    </source>
</evidence>
<gene>
    <name evidence="2" type="ORF">NDU88_007066</name>
</gene>
<comment type="caution">
    <text evidence="2">The sequence shown here is derived from an EMBL/GenBank/DDBJ whole genome shotgun (WGS) entry which is preliminary data.</text>
</comment>